<evidence type="ECO:0000256" key="3">
    <source>
        <dbReference type="ARBA" id="ARBA00022705"/>
    </source>
</evidence>
<feature type="domain" description="SF4 helicase" evidence="14">
    <location>
        <begin position="179"/>
        <end position="443"/>
    </location>
</feature>
<dbReference type="NCBIfam" id="TIGR00665">
    <property type="entry name" value="DnaB"/>
    <property type="match status" value="1"/>
</dbReference>
<evidence type="ECO:0000313" key="16">
    <source>
        <dbReference type="Proteomes" id="UP000190395"/>
    </source>
</evidence>
<dbReference type="GO" id="GO:0005829">
    <property type="term" value="C:cytosol"/>
    <property type="evidence" value="ECO:0007669"/>
    <property type="project" value="TreeGrafter"/>
</dbReference>
<comment type="catalytic activity">
    <reaction evidence="11 13">
        <text>ATP + H2O = ADP + phosphate + H(+)</text>
        <dbReference type="Rhea" id="RHEA:13065"/>
        <dbReference type="ChEBI" id="CHEBI:15377"/>
        <dbReference type="ChEBI" id="CHEBI:15378"/>
        <dbReference type="ChEBI" id="CHEBI:30616"/>
        <dbReference type="ChEBI" id="CHEBI:43474"/>
        <dbReference type="ChEBI" id="CHEBI:456216"/>
        <dbReference type="EC" id="5.6.2.3"/>
    </reaction>
</comment>
<evidence type="ECO:0000256" key="5">
    <source>
        <dbReference type="ARBA" id="ARBA00022801"/>
    </source>
</evidence>
<dbReference type="PANTHER" id="PTHR30153:SF2">
    <property type="entry name" value="REPLICATIVE DNA HELICASE"/>
    <property type="match status" value="1"/>
</dbReference>
<evidence type="ECO:0000256" key="13">
    <source>
        <dbReference type="RuleBase" id="RU362085"/>
    </source>
</evidence>
<dbReference type="Gene3D" id="3.40.50.300">
    <property type="entry name" value="P-loop containing nucleotide triphosphate hydrolases"/>
    <property type="match status" value="1"/>
</dbReference>
<dbReference type="SUPFAM" id="SSF52540">
    <property type="entry name" value="P-loop containing nucleoside triphosphate hydrolases"/>
    <property type="match status" value="1"/>
</dbReference>
<accession>A0A1T4KVG1</accession>
<evidence type="ECO:0000256" key="12">
    <source>
        <dbReference type="NCBIfam" id="TIGR00665"/>
    </source>
</evidence>
<comment type="function">
    <text evidence="10 13">The main replicative DNA helicase, it participates in initiation and elongation during chromosome replication. Travels ahead of the DNA replisome, separating dsDNA into templates for DNA synthesis. A processive ATP-dependent 5'-3' DNA helicase it has DNA-dependent ATPase activity.</text>
</comment>
<dbReference type="EC" id="5.6.2.3" evidence="12 13"/>
<dbReference type="InterPro" id="IPR036185">
    <property type="entry name" value="DNA_heli_DnaB-like_N_sf"/>
</dbReference>
<gene>
    <name evidence="15" type="ORF">SAMN02745152_00334</name>
</gene>
<evidence type="ECO:0000256" key="6">
    <source>
        <dbReference type="ARBA" id="ARBA00022806"/>
    </source>
</evidence>
<dbReference type="STRING" id="225004.SAMN02745152_00334"/>
<keyword evidence="5 13" id="KW-0378">Hydrolase</keyword>
<evidence type="ECO:0000259" key="14">
    <source>
        <dbReference type="PROSITE" id="PS51199"/>
    </source>
</evidence>
<keyword evidence="7 13" id="KW-0067">ATP-binding</keyword>
<evidence type="ECO:0000256" key="11">
    <source>
        <dbReference type="ARBA" id="ARBA00048954"/>
    </source>
</evidence>
<evidence type="ECO:0000256" key="4">
    <source>
        <dbReference type="ARBA" id="ARBA00022741"/>
    </source>
</evidence>
<evidence type="ECO:0000256" key="2">
    <source>
        <dbReference type="ARBA" id="ARBA00022515"/>
    </source>
</evidence>
<dbReference type="PROSITE" id="PS51199">
    <property type="entry name" value="SF4_HELICASE"/>
    <property type="match status" value="1"/>
</dbReference>
<dbReference type="Pfam" id="PF03796">
    <property type="entry name" value="DnaB_C"/>
    <property type="match status" value="1"/>
</dbReference>
<keyword evidence="8 13" id="KW-0238">DNA-binding</keyword>
<dbReference type="AlphaFoldDB" id="A0A1T4KVG1"/>
<evidence type="ECO:0000256" key="1">
    <source>
        <dbReference type="ARBA" id="ARBA00008428"/>
    </source>
</evidence>
<evidence type="ECO:0000256" key="7">
    <source>
        <dbReference type="ARBA" id="ARBA00022840"/>
    </source>
</evidence>
<dbReference type="Pfam" id="PF00772">
    <property type="entry name" value="DnaB"/>
    <property type="match status" value="1"/>
</dbReference>
<protein>
    <recommendedName>
        <fullName evidence="12 13">Replicative DNA helicase</fullName>
        <ecNumber evidence="12 13">5.6.2.3</ecNumber>
    </recommendedName>
</protein>
<dbReference type="GO" id="GO:0003677">
    <property type="term" value="F:DNA binding"/>
    <property type="evidence" value="ECO:0007669"/>
    <property type="project" value="UniProtKB-UniRule"/>
</dbReference>
<dbReference type="CDD" id="cd00984">
    <property type="entry name" value="DnaB_C"/>
    <property type="match status" value="1"/>
</dbReference>
<dbReference type="GO" id="GO:0006269">
    <property type="term" value="P:DNA replication, synthesis of primer"/>
    <property type="evidence" value="ECO:0007669"/>
    <property type="project" value="UniProtKB-UniRule"/>
</dbReference>
<proteinExistence type="inferred from homology"/>
<dbReference type="GeneID" id="303366609"/>
<dbReference type="EMBL" id="FUXC01000001">
    <property type="protein sequence ID" value="SJZ46386.1"/>
    <property type="molecule type" value="Genomic_DNA"/>
</dbReference>
<dbReference type="GO" id="GO:0005524">
    <property type="term" value="F:ATP binding"/>
    <property type="evidence" value="ECO:0007669"/>
    <property type="project" value="UniProtKB-UniRule"/>
</dbReference>
<dbReference type="GO" id="GO:1990077">
    <property type="term" value="C:primosome complex"/>
    <property type="evidence" value="ECO:0007669"/>
    <property type="project" value="UniProtKB-UniRule"/>
</dbReference>
<keyword evidence="2 13" id="KW-0639">Primosome</keyword>
<dbReference type="SUPFAM" id="SSF48024">
    <property type="entry name" value="N-terminal domain of DnaB helicase"/>
    <property type="match status" value="1"/>
</dbReference>
<keyword evidence="6 13" id="KW-0347">Helicase</keyword>
<organism evidence="15 16">
    <name type="scientific">Treponema berlinense</name>
    <dbReference type="NCBI Taxonomy" id="225004"/>
    <lineage>
        <taxon>Bacteria</taxon>
        <taxon>Pseudomonadati</taxon>
        <taxon>Spirochaetota</taxon>
        <taxon>Spirochaetia</taxon>
        <taxon>Spirochaetales</taxon>
        <taxon>Treponemataceae</taxon>
        <taxon>Treponema</taxon>
    </lineage>
</organism>
<keyword evidence="3 13" id="KW-0235">DNA replication</keyword>
<comment type="similarity">
    <text evidence="1 13">Belongs to the helicase family. DnaB subfamily.</text>
</comment>
<keyword evidence="4 13" id="KW-0547">Nucleotide-binding</keyword>
<dbReference type="FunFam" id="1.10.860.10:FF:000001">
    <property type="entry name" value="Replicative DNA helicase"/>
    <property type="match status" value="1"/>
</dbReference>
<name>A0A1T4KVG1_9SPIR</name>
<dbReference type="InterPro" id="IPR027417">
    <property type="entry name" value="P-loop_NTPase"/>
</dbReference>
<dbReference type="PANTHER" id="PTHR30153">
    <property type="entry name" value="REPLICATIVE DNA HELICASE DNAB"/>
    <property type="match status" value="1"/>
</dbReference>
<keyword evidence="16" id="KW-1185">Reference proteome</keyword>
<dbReference type="Gene3D" id="1.10.860.10">
    <property type="entry name" value="DNAb Helicase, Chain A"/>
    <property type="match status" value="1"/>
</dbReference>
<evidence type="ECO:0000256" key="8">
    <source>
        <dbReference type="ARBA" id="ARBA00023125"/>
    </source>
</evidence>
<dbReference type="InterPro" id="IPR016136">
    <property type="entry name" value="DNA_helicase_N/primase_C"/>
</dbReference>
<evidence type="ECO:0000313" key="15">
    <source>
        <dbReference type="EMBL" id="SJZ46386.1"/>
    </source>
</evidence>
<dbReference type="InterPro" id="IPR007692">
    <property type="entry name" value="DNA_helicase_DnaB"/>
</dbReference>
<dbReference type="Proteomes" id="UP000190395">
    <property type="component" value="Unassembled WGS sequence"/>
</dbReference>
<dbReference type="InterPro" id="IPR007694">
    <property type="entry name" value="DNA_helicase_DnaB-like_C"/>
</dbReference>
<evidence type="ECO:0000256" key="10">
    <source>
        <dbReference type="ARBA" id="ARBA00044932"/>
    </source>
</evidence>
<evidence type="ECO:0000256" key="9">
    <source>
        <dbReference type="ARBA" id="ARBA00023235"/>
    </source>
</evidence>
<dbReference type="InterPro" id="IPR007693">
    <property type="entry name" value="DNA_helicase_DnaB-like_N"/>
</dbReference>
<dbReference type="GO" id="GO:0043139">
    <property type="term" value="F:5'-3' DNA helicase activity"/>
    <property type="evidence" value="ECO:0007669"/>
    <property type="project" value="UniProtKB-EC"/>
</dbReference>
<dbReference type="GO" id="GO:0016887">
    <property type="term" value="F:ATP hydrolysis activity"/>
    <property type="evidence" value="ECO:0007669"/>
    <property type="project" value="RHEA"/>
</dbReference>
<sequence>MDERLKDSIPPHNLEAEVATLGAMLLDWTSIQDVVTFLLPEHFYSLQNQIIYSTLIKLFGSGITGDILTLTNELSKNNELEKAGGGAYIASLTNEVPSAANIDYYAHVVLDRATRRSLIKISSEIKASAFDESRESRSILEEAEKKIFALTDMGQTIQIHDMHEVVQRTSEIIHQHYHNHDTYSGIPCGFTRLDSMTSGFQKSELSIIGARPSMGKTAMALSMMENIAINQKIPCGFFSLEMSFEQIGQRLLSQVSRIPGHKIRSGMMKLDDLQKINDAAGRVFDSPLYIVDTPNMQLLDLRAMARRMVQSKGVKIIFIDYIGLISTQNSAAPVYEQVSEISKSLKSLARELDIPVVALCQVARDAEGAEPTLAQLRGSGSIEQDADVVMFIHRERKKTEEGEKDPVQDAKLIVAKQRNGPIGDVNLLFLSSYTKFENKAAEE</sequence>
<reference evidence="15 16" key="1">
    <citation type="submission" date="2017-02" db="EMBL/GenBank/DDBJ databases">
        <authorList>
            <person name="Peterson S.W."/>
        </authorList>
    </citation>
    <scope>NUCLEOTIDE SEQUENCE [LARGE SCALE GENOMIC DNA]</scope>
    <source>
        <strain evidence="15 16">ATCC BAA-909</strain>
    </source>
</reference>
<dbReference type="RefSeq" id="WP_078930086.1">
    <property type="nucleotide sequence ID" value="NZ_CAMEQG010000066.1"/>
</dbReference>
<dbReference type="OrthoDB" id="9773982at2"/>
<keyword evidence="9" id="KW-0413">Isomerase</keyword>